<reference evidence="3 4" key="1">
    <citation type="journal article" date="2018" name="J. Microbiol.">
        <title>Bacillus spongiae sp. nov., isolated from sponge of Jeju Island.</title>
        <authorList>
            <person name="Lee G.E."/>
            <person name="Im W.T."/>
            <person name="Park J.S."/>
        </authorList>
    </citation>
    <scope>NUCLEOTIDE SEQUENCE [LARGE SCALE GENOMIC DNA]</scope>
    <source>
        <strain evidence="3 4">135PIL107-10</strain>
    </source>
</reference>
<feature type="transmembrane region" description="Helical" evidence="1">
    <location>
        <begin position="95"/>
        <end position="115"/>
    </location>
</feature>
<feature type="transmembrane region" description="Helical" evidence="1">
    <location>
        <begin position="122"/>
        <end position="143"/>
    </location>
</feature>
<keyword evidence="1" id="KW-0472">Membrane</keyword>
<feature type="transmembrane region" description="Helical" evidence="1">
    <location>
        <begin position="5"/>
        <end position="22"/>
    </location>
</feature>
<keyword evidence="1" id="KW-0812">Transmembrane</keyword>
<dbReference type="PANTHER" id="PTHR36834:SF1">
    <property type="entry name" value="INTEGRAL MEMBRANE PROTEIN"/>
    <property type="match status" value="1"/>
</dbReference>
<dbReference type="EMBL" id="JBBAXC010000034">
    <property type="protein sequence ID" value="MEI5909664.1"/>
    <property type="molecule type" value="Genomic_DNA"/>
</dbReference>
<keyword evidence="4" id="KW-1185">Reference proteome</keyword>
<evidence type="ECO:0000256" key="1">
    <source>
        <dbReference type="SAM" id="Phobius"/>
    </source>
</evidence>
<dbReference type="RefSeq" id="WP_336589113.1">
    <property type="nucleotide sequence ID" value="NZ_JBBAXC010000034.1"/>
</dbReference>
<feature type="transmembrane region" description="Helical" evidence="1">
    <location>
        <begin position="66"/>
        <end position="89"/>
    </location>
</feature>
<evidence type="ECO:0000259" key="2">
    <source>
        <dbReference type="Pfam" id="PF04892"/>
    </source>
</evidence>
<gene>
    <name evidence="3" type="ORF">WAK64_21960</name>
</gene>
<comment type="caution">
    <text evidence="3">The sequence shown here is derived from an EMBL/GenBank/DDBJ whole genome shotgun (WGS) entry which is preliminary data.</text>
</comment>
<dbReference type="PANTHER" id="PTHR36834">
    <property type="entry name" value="MEMBRANE PROTEIN-RELATED"/>
    <property type="match status" value="1"/>
</dbReference>
<proteinExistence type="predicted"/>
<accession>A0ABU8HKV3</accession>
<sequence length="191" mass="22014">MYDVVACGSLFLLLYIIVDFIINKSRDIVRRLIFYSFVVYLLNVVQLTTGGIVLPPQNDFLPTTQLIPFYFIGDLFSMYLTYGLDWFFWNSLKLTFFNLIMLMPLGIYLSLLYKVKRISTTFLIVFIVSLTIETIQFFFPYLGIIMGRGFNVDDLIINTLGGVIGFVLFGLIKKGSISIIPRLNTKQEKSY</sequence>
<organism evidence="3 4">
    <name type="scientific">Bacillus spongiae</name>
    <dbReference type="NCBI Taxonomy" id="2683610"/>
    <lineage>
        <taxon>Bacteria</taxon>
        <taxon>Bacillati</taxon>
        <taxon>Bacillota</taxon>
        <taxon>Bacilli</taxon>
        <taxon>Bacillales</taxon>
        <taxon>Bacillaceae</taxon>
        <taxon>Bacillus</taxon>
    </lineage>
</organism>
<dbReference type="InterPro" id="IPR053150">
    <property type="entry name" value="Teicoplanin_resist-assoc"/>
</dbReference>
<feature type="transmembrane region" description="Helical" evidence="1">
    <location>
        <begin position="34"/>
        <end position="54"/>
    </location>
</feature>
<dbReference type="Proteomes" id="UP001312865">
    <property type="component" value="Unassembled WGS sequence"/>
</dbReference>
<dbReference type="Pfam" id="PF04892">
    <property type="entry name" value="VanZ"/>
    <property type="match status" value="1"/>
</dbReference>
<feature type="transmembrane region" description="Helical" evidence="1">
    <location>
        <begin position="155"/>
        <end position="172"/>
    </location>
</feature>
<dbReference type="InterPro" id="IPR006976">
    <property type="entry name" value="VanZ-like"/>
</dbReference>
<evidence type="ECO:0000313" key="4">
    <source>
        <dbReference type="Proteomes" id="UP001312865"/>
    </source>
</evidence>
<feature type="domain" description="VanZ-like" evidence="2">
    <location>
        <begin position="37"/>
        <end position="172"/>
    </location>
</feature>
<evidence type="ECO:0000313" key="3">
    <source>
        <dbReference type="EMBL" id="MEI5909664.1"/>
    </source>
</evidence>
<protein>
    <submittedName>
        <fullName evidence="3">VanZ family protein</fullName>
    </submittedName>
</protein>
<keyword evidence="1" id="KW-1133">Transmembrane helix</keyword>
<name>A0ABU8HKV3_9BACI</name>